<name>A0AAW8FUV2_9ACTN</name>
<evidence type="ECO:0000313" key="3">
    <source>
        <dbReference type="Proteomes" id="UP001234216"/>
    </source>
</evidence>
<keyword evidence="1" id="KW-1133">Transmembrane helix</keyword>
<sequence length="173" mass="17843">MTAHDRQGRPAHDRNRTLRTVGLTAALGLAVLAAVLFFVADAVATKKCVDTGYGLADRISMTEEGCELTVRAADGTTRSAVVPTLSEPLATAALATAVGSAVPPVVCLWLAAAAQRVAPPKRCWSESRVDCGGVGIAAILPDGPGSGRGRLRPAVIHFSRSALAPCPLPRPAR</sequence>
<comment type="caution">
    <text evidence="2">The sequence shown here is derived from an EMBL/GenBank/DDBJ whole genome shotgun (WGS) entry which is preliminary data.</text>
</comment>
<dbReference type="RefSeq" id="WP_306987002.1">
    <property type="nucleotide sequence ID" value="NZ_JAUSYQ010000002.1"/>
</dbReference>
<reference evidence="2" key="1">
    <citation type="submission" date="2023-07" db="EMBL/GenBank/DDBJ databases">
        <title>Comparative genomics of wheat-associated soil bacteria to identify genetic determinants of phenazine resistance.</title>
        <authorList>
            <person name="Mouncey N."/>
        </authorList>
    </citation>
    <scope>NUCLEOTIDE SEQUENCE</scope>
    <source>
        <strain evidence="2">V4I22</strain>
    </source>
</reference>
<keyword evidence="1" id="KW-0472">Membrane</keyword>
<organism evidence="2 3">
    <name type="scientific">Streptomyces canus</name>
    <dbReference type="NCBI Taxonomy" id="58343"/>
    <lineage>
        <taxon>Bacteria</taxon>
        <taxon>Bacillati</taxon>
        <taxon>Actinomycetota</taxon>
        <taxon>Actinomycetes</taxon>
        <taxon>Kitasatosporales</taxon>
        <taxon>Streptomycetaceae</taxon>
        <taxon>Streptomyces</taxon>
        <taxon>Streptomyces aurantiacus group</taxon>
    </lineage>
</organism>
<dbReference type="EMBL" id="JAUSZV010000006">
    <property type="protein sequence ID" value="MDQ0913602.1"/>
    <property type="molecule type" value="Genomic_DNA"/>
</dbReference>
<keyword evidence="1" id="KW-0812">Transmembrane</keyword>
<proteinExistence type="predicted"/>
<feature type="transmembrane region" description="Helical" evidence="1">
    <location>
        <begin position="21"/>
        <end position="40"/>
    </location>
</feature>
<evidence type="ECO:0000313" key="2">
    <source>
        <dbReference type="EMBL" id="MDQ0913602.1"/>
    </source>
</evidence>
<dbReference type="AlphaFoldDB" id="A0AAW8FUV2"/>
<feature type="transmembrane region" description="Helical" evidence="1">
    <location>
        <begin position="89"/>
        <end position="112"/>
    </location>
</feature>
<evidence type="ECO:0000256" key="1">
    <source>
        <dbReference type="SAM" id="Phobius"/>
    </source>
</evidence>
<dbReference type="Proteomes" id="UP001234216">
    <property type="component" value="Unassembled WGS sequence"/>
</dbReference>
<gene>
    <name evidence="2" type="ORF">QFZ22_009674</name>
</gene>
<accession>A0AAW8FUV2</accession>
<protein>
    <submittedName>
        <fullName evidence="2">Uncharacterized protein</fullName>
    </submittedName>
</protein>